<comment type="similarity">
    <text evidence="3">Belongs to the glycosyl hydrolase 24 family.</text>
</comment>
<dbReference type="GO" id="GO:0009253">
    <property type="term" value="P:peptidoglycan catabolic process"/>
    <property type="evidence" value="ECO:0007669"/>
    <property type="project" value="InterPro"/>
</dbReference>
<dbReference type="InterPro" id="IPR051018">
    <property type="entry name" value="Bacteriophage_GH24"/>
</dbReference>
<dbReference type="Pfam" id="PF00959">
    <property type="entry name" value="Phage_lysozyme"/>
    <property type="match status" value="1"/>
</dbReference>
<keyword evidence="2 3" id="KW-0081">Bacteriolytic enzyme</keyword>
<dbReference type="Gene3D" id="1.10.530.40">
    <property type="match status" value="1"/>
</dbReference>
<dbReference type="InterPro" id="IPR002196">
    <property type="entry name" value="Glyco_hydro_24"/>
</dbReference>
<dbReference type="PANTHER" id="PTHR38107:SF3">
    <property type="entry name" value="LYSOZYME RRRD-RELATED"/>
    <property type="match status" value="1"/>
</dbReference>
<dbReference type="GO" id="GO:0031640">
    <property type="term" value="P:killing of cells of another organism"/>
    <property type="evidence" value="ECO:0007669"/>
    <property type="project" value="UniProtKB-KW"/>
</dbReference>
<dbReference type="EC" id="3.2.1.17" evidence="3"/>
<accession>A0AAU8B3D4</accession>
<evidence type="ECO:0000256" key="1">
    <source>
        <dbReference type="ARBA" id="ARBA00022529"/>
    </source>
</evidence>
<dbReference type="GO" id="GO:0016998">
    <property type="term" value="P:cell wall macromolecule catabolic process"/>
    <property type="evidence" value="ECO:0007669"/>
    <property type="project" value="InterPro"/>
</dbReference>
<dbReference type="GO" id="GO:0042742">
    <property type="term" value="P:defense response to bacterium"/>
    <property type="evidence" value="ECO:0007669"/>
    <property type="project" value="UniProtKB-KW"/>
</dbReference>
<keyword evidence="3" id="KW-0326">Glycosidase</keyword>
<organism evidence="4">
    <name type="scientific">Dulem virus 30</name>
    <dbReference type="NCBI Taxonomy" id="3145748"/>
    <lineage>
        <taxon>Viruses</taxon>
        <taxon>Duplodnaviria</taxon>
        <taxon>Heunggongvirae</taxon>
        <taxon>Uroviricota</taxon>
        <taxon>Caudoviricetes</taxon>
    </lineage>
</organism>
<reference evidence="4" key="1">
    <citation type="submission" date="2024-03" db="EMBL/GenBank/DDBJ databases">
        <title>Diverse circular DNA viruses in blood, oral, and fecal samples of captive lemurs.</title>
        <authorList>
            <person name="Paietta E.N."/>
            <person name="Kraberger S."/>
            <person name="Lund M.C."/>
            <person name="Custer J.M."/>
            <person name="Vargas K.M."/>
            <person name="Ehmke E.E."/>
            <person name="Yoder A.D."/>
            <person name="Varsani A."/>
        </authorList>
    </citation>
    <scope>NUCLEOTIDE SEQUENCE</scope>
    <source>
        <strain evidence="4">Duke_26_2</strain>
    </source>
</reference>
<dbReference type="PANTHER" id="PTHR38107">
    <property type="match status" value="1"/>
</dbReference>
<dbReference type="InterPro" id="IPR023346">
    <property type="entry name" value="Lysozyme-like_dom_sf"/>
</dbReference>
<sequence length="281" mass="31286">MDNFKLTSQIEQIVNQLLIQTNLANIPSNMSNNGTPFLPPPKLGTNSSNANSANNGIMPGTYGVITGQTDVLVYNEANLSSSVKTTLPTGQRFLIGAVTGEFYFLEQPVSGFILINRTWVPPQIFTVSQALVEFCASYQDFQAEPYRNANGDWCVGYGENFGQTKPTSVTQEQALTWLQNQLNTNYAPIVATINTELNLGFTQSQFDAITDFIFSAGQEAWVSSCHNGGLGSGIIMCASPQTIMDQFRSWDTVNNRYCQQTWDRRTQEGMMFLYDQYKNYT</sequence>
<dbReference type="SUPFAM" id="SSF53955">
    <property type="entry name" value="Lysozyme-like"/>
    <property type="match status" value="1"/>
</dbReference>
<name>A0AAU8B3D4_9CAUD</name>
<keyword evidence="3" id="KW-0378">Hydrolase</keyword>
<comment type="catalytic activity">
    <reaction evidence="3">
        <text>Hydrolysis of (1-&gt;4)-beta-linkages between N-acetylmuramic acid and N-acetyl-D-glucosamine residues in a peptidoglycan and between N-acetyl-D-glucosamine residues in chitodextrins.</text>
        <dbReference type="EC" id="3.2.1.17"/>
    </reaction>
</comment>
<dbReference type="InterPro" id="IPR023347">
    <property type="entry name" value="Lysozyme_dom_sf"/>
</dbReference>
<proteinExistence type="inferred from homology"/>
<evidence type="ECO:0000256" key="2">
    <source>
        <dbReference type="ARBA" id="ARBA00022638"/>
    </source>
</evidence>
<dbReference type="GO" id="GO:0003796">
    <property type="term" value="F:lysozyme activity"/>
    <property type="evidence" value="ECO:0007669"/>
    <property type="project" value="UniProtKB-EC"/>
</dbReference>
<protein>
    <recommendedName>
        <fullName evidence="3">Lysozyme</fullName>
        <ecNumber evidence="3">3.2.1.17</ecNumber>
    </recommendedName>
</protein>
<evidence type="ECO:0000313" key="4">
    <source>
        <dbReference type="EMBL" id="XCD06748.1"/>
    </source>
</evidence>
<keyword evidence="1 3" id="KW-0929">Antimicrobial</keyword>
<evidence type="ECO:0000256" key="3">
    <source>
        <dbReference type="RuleBase" id="RU003788"/>
    </source>
</evidence>
<dbReference type="EMBL" id="PP511706">
    <property type="protein sequence ID" value="XCD06748.1"/>
    <property type="molecule type" value="Genomic_DNA"/>
</dbReference>